<dbReference type="PANTHER" id="PTHR11808:SF80">
    <property type="entry name" value="CYSTATHIONINE GAMMA-LYASE"/>
    <property type="match status" value="1"/>
</dbReference>
<accession>A0AAD9IHR2</accession>
<dbReference type="GO" id="GO:0005737">
    <property type="term" value="C:cytoplasm"/>
    <property type="evidence" value="ECO:0007669"/>
    <property type="project" value="TreeGrafter"/>
</dbReference>
<dbReference type="PANTHER" id="PTHR11808">
    <property type="entry name" value="TRANS-SULFURATION ENZYME FAMILY MEMBER"/>
    <property type="match status" value="1"/>
</dbReference>
<evidence type="ECO:0000256" key="1">
    <source>
        <dbReference type="ARBA" id="ARBA00001933"/>
    </source>
</evidence>
<keyword evidence="7" id="KW-1185">Reference proteome</keyword>
<dbReference type="InterPro" id="IPR000277">
    <property type="entry name" value="Cys/Met-Metab_PyrdxlP-dep_enz"/>
</dbReference>
<evidence type="ECO:0000256" key="4">
    <source>
        <dbReference type="RuleBase" id="RU362118"/>
    </source>
</evidence>
<name>A0AAD9IHR2_PROWI</name>
<dbReference type="InterPro" id="IPR015424">
    <property type="entry name" value="PyrdxlP-dep_Trfase"/>
</dbReference>
<dbReference type="Gene3D" id="3.90.1150.10">
    <property type="entry name" value="Aspartate Aminotransferase, domain 1"/>
    <property type="match status" value="1"/>
</dbReference>
<dbReference type="AlphaFoldDB" id="A0AAD9IHR2"/>
<dbReference type="EMBL" id="JASFZW010000004">
    <property type="protein sequence ID" value="KAK2078488.1"/>
    <property type="molecule type" value="Genomic_DNA"/>
</dbReference>
<dbReference type="InterPro" id="IPR015421">
    <property type="entry name" value="PyrdxlP-dep_Trfase_major"/>
</dbReference>
<protein>
    <submittedName>
        <fullName evidence="6">Uncharacterized protein</fullName>
    </submittedName>
</protein>
<gene>
    <name evidence="6" type="ORF">QBZ16_003328</name>
</gene>
<dbReference type="Pfam" id="PF01053">
    <property type="entry name" value="Cys_Met_Meta_PP"/>
    <property type="match status" value="2"/>
</dbReference>
<dbReference type="InterPro" id="IPR015422">
    <property type="entry name" value="PyrdxlP-dep_Trfase_small"/>
</dbReference>
<evidence type="ECO:0000256" key="2">
    <source>
        <dbReference type="ARBA" id="ARBA00009077"/>
    </source>
</evidence>
<dbReference type="Proteomes" id="UP001255856">
    <property type="component" value="Unassembled WGS sequence"/>
</dbReference>
<reference evidence="6" key="1">
    <citation type="submission" date="2021-01" db="EMBL/GenBank/DDBJ databases">
        <authorList>
            <person name="Eckstrom K.M.E."/>
        </authorList>
    </citation>
    <scope>NUCLEOTIDE SEQUENCE</scope>
    <source>
        <strain evidence="6">UVCC 0001</strain>
    </source>
</reference>
<dbReference type="GO" id="GO:0019346">
    <property type="term" value="P:transsulfuration"/>
    <property type="evidence" value="ECO:0007669"/>
    <property type="project" value="InterPro"/>
</dbReference>
<evidence type="ECO:0000256" key="3">
    <source>
        <dbReference type="ARBA" id="ARBA00022898"/>
    </source>
</evidence>
<keyword evidence="3 4" id="KW-0663">Pyridoxal phosphate</keyword>
<sequence>MTNAHLVLKDPHERLAAATREFGEYGGVNASIETSATFTVLKAGTLPEIFAGTVGPDGGCYLYGRCFNPTTLHLGRQLAALEGAEAGYCTSSGLAAINAALLALVDSGDHIIASDTIYGGTHALLHEFYPRKFGIGVTAVSIADLDAVRSAIIPGKTRVIYAETLSNPTLVVADIPALAAIAREFSLTLVVDNTFTPAIVSPIALGADVVVHSVTKFISGAADVVAGAIVGRTAFVNSLMDPCRGPLMLLGPTMDPKLFAERLEALGARVRYPGLASHPQHALFKALANPGYGAGGMLTLDLRTPERAAAFMERLQNRHGAALLAVSLGYFDTLVSASAGSTSSELSDAELDAAGISRGLVRLSVGYTGSAEQRWAALEESYRAVASVPEHITRPIYKAALHRKDKVTGARLKRTPSWHTFGSDNEDEAHEARSTTTTKAWPRTAPWVKVVDEDTEVEYVPLNMPVA</sequence>
<organism evidence="6 7">
    <name type="scientific">Prototheca wickerhamii</name>
    <dbReference type="NCBI Taxonomy" id="3111"/>
    <lineage>
        <taxon>Eukaryota</taxon>
        <taxon>Viridiplantae</taxon>
        <taxon>Chlorophyta</taxon>
        <taxon>core chlorophytes</taxon>
        <taxon>Trebouxiophyceae</taxon>
        <taxon>Chlorellales</taxon>
        <taxon>Chlorellaceae</taxon>
        <taxon>Prototheca</taxon>
    </lineage>
</organism>
<dbReference type="Gene3D" id="3.40.640.10">
    <property type="entry name" value="Type I PLP-dependent aspartate aminotransferase-like (Major domain)"/>
    <property type="match status" value="1"/>
</dbReference>
<comment type="caution">
    <text evidence="6">The sequence shown here is derived from an EMBL/GenBank/DDBJ whole genome shotgun (WGS) entry which is preliminary data.</text>
</comment>
<dbReference type="GO" id="GO:0016846">
    <property type="term" value="F:carbon-sulfur lyase activity"/>
    <property type="evidence" value="ECO:0007669"/>
    <property type="project" value="TreeGrafter"/>
</dbReference>
<evidence type="ECO:0000313" key="6">
    <source>
        <dbReference type="EMBL" id="KAK2078488.1"/>
    </source>
</evidence>
<dbReference type="GO" id="GO:0030170">
    <property type="term" value="F:pyridoxal phosphate binding"/>
    <property type="evidence" value="ECO:0007669"/>
    <property type="project" value="InterPro"/>
</dbReference>
<dbReference type="FunFam" id="3.40.640.10:FF:000046">
    <property type="entry name" value="Cystathionine gamma-lyase"/>
    <property type="match status" value="1"/>
</dbReference>
<comment type="cofactor">
    <cofactor evidence="1 4">
        <name>pyridoxal 5'-phosphate</name>
        <dbReference type="ChEBI" id="CHEBI:597326"/>
    </cofactor>
</comment>
<proteinExistence type="inferred from homology"/>
<evidence type="ECO:0000256" key="5">
    <source>
        <dbReference type="SAM" id="MobiDB-lite"/>
    </source>
</evidence>
<comment type="similarity">
    <text evidence="2 4">Belongs to the trans-sulfuration enzymes family.</text>
</comment>
<feature type="region of interest" description="Disordered" evidence="5">
    <location>
        <begin position="419"/>
        <end position="438"/>
    </location>
</feature>
<dbReference type="SUPFAM" id="SSF53383">
    <property type="entry name" value="PLP-dependent transferases"/>
    <property type="match status" value="1"/>
</dbReference>
<evidence type="ECO:0000313" key="7">
    <source>
        <dbReference type="Proteomes" id="UP001255856"/>
    </source>
</evidence>